<feature type="transmembrane region" description="Helical" evidence="1">
    <location>
        <begin position="414"/>
        <end position="431"/>
    </location>
</feature>
<accession>A0ABP9DS47</accession>
<comment type="caution">
    <text evidence="2">The sequence shown here is derived from an EMBL/GenBank/DDBJ whole genome shotgun (WGS) entry which is preliminary data.</text>
</comment>
<name>A0ABP9DS47_9GAMM</name>
<dbReference type="Proteomes" id="UP001501323">
    <property type="component" value="Unassembled WGS sequence"/>
</dbReference>
<keyword evidence="1" id="KW-1133">Transmembrane helix</keyword>
<keyword evidence="1" id="KW-0812">Transmembrane</keyword>
<evidence type="ECO:0000313" key="3">
    <source>
        <dbReference type="Proteomes" id="UP001501323"/>
    </source>
</evidence>
<gene>
    <name evidence="2" type="ORF">GCM10023332_01700</name>
</gene>
<keyword evidence="1" id="KW-0472">Membrane</keyword>
<reference evidence="3" key="1">
    <citation type="journal article" date="2019" name="Int. J. Syst. Evol. Microbiol.">
        <title>The Global Catalogue of Microorganisms (GCM) 10K type strain sequencing project: providing services to taxonomists for standard genome sequencing and annotation.</title>
        <authorList>
            <consortium name="The Broad Institute Genomics Platform"/>
            <consortium name="The Broad Institute Genome Sequencing Center for Infectious Disease"/>
            <person name="Wu L."/>
            <person name="Ma J."/>
        </authorList>
    </citation>
    <scope>NUCLEOTIDE SEQUENCE [LARGE SCALE GENOMIC DNA]</scope>
    <source>
        <strain evidence="3">JCM 18392</strain>
    </source>
</reference>
<proteinExistence type="predicted"/>
<feature type="transmembrane region" description="Helical" evidence="1">
    <location>
        <begin position="91"/>
        <end position="110"/>
    </location>
</feature>
<keyword evidence="3" id="KW-1185">Reference proteome</keyword>
<feature type="transmembrane region" description="Helical" evidence="1">
    <location>
        <begin position="131"/>
        <end position="153"/>
    </location>
</feature>
<feature type="transmembrane region" description="Helical" evidence="1">
    <location>
        <begin position="187"/>
        <end position="205"/>
    </location>
</feature>
<protein>
    <recommendedName>
        <fullName evidence="4">O-antigen polysaccharide polymerase Wzy</fullName>
    </recommendedName>
</protein>
<feature type="transmembrane region" description="Helical" evidence="1">
    <location>
        <begin position="437"/>
        <end position="456"/>
    </location>
</feature>
<evidence type="ECO:0000313" key="2">
    <source>
        <dbReference type="EMBL" id="GAA4854107.1"/>
    </source>
</evidence>
<sequence length="473" mass="51142">MQIDRRTGLGIVVIAVLCALVSAFTANPGLTLASLVLAPALVLMLWRPGEPPVLLYAMGYHWLQASILVFYANVIGQRLADLSYDSRLEAATWLTLAGVFAIAIGARMGMGPRYAPVAQASVSSIAGQLSLRRLFVACLLAIAGSTLLTRVAYVVPGLIQPILALSLLRWVMVYLFTFCVLNRRQGFGMLAVVFAIEVVVGFLGFFSDFKTVVIVMMLAALTSSSSLRDMRLKTVAALAAAVLFLGLTWTAIKSDYRAFLNQGTGQQVVLAPVSERVAKLGDLIGDMSPERYGDAVLTLVERITYVSYLGQVIETVPHHIEHENGRLWAEALARPFMPRLLFPDKAVIDDSERTSYYTGQPVAGAEEGASISLGYVAESYIDFGAPGMLAPLLLWGILLGLAYRVVVRGTRYPLLGYASATVLIGLGASVLEQSNLKMVSALVLGLGVLLAFQWLLGRRVLRWLAPARVPHQA</sequence>
<feature type="transmembrane region" description="Helical" evidence="1">
    <location>
        <begin position="159"/>
        <end position="180"/>
    </location>
</feature>
<feature type="transmembrane region" description="Helical" evidence="1">
    <location>
        <begin position="211"/>
        <end position="227"/>
    </location>
</feature>
<evidence type="ECO:0008006" key="4">
    <source>
        <dbReference type="Google" id="ProtNLM"/>
    </source>
</evidence>
<feature type="transmembrane region" description="Helical" evidence="1">
    <location>
        <begin position="234"/>
        <end position="252"/>
    </location>
</feature>
<evidence type="ECO:0000256" key="1">
    <source>
        <dbReference type="SAM" id="Phobius"/>
    </source>
</evidence>
<feature type="transmembrane region" description="Helical" evidence="1">
    <location>
        <begin position="30"/>
        <end position="46"/>
    </location>
</feature>
<feature type="transmembrane region" description="Helical" evidence="1">
    <location>
        <begin position="7"/>
        <end position="24"/>
    </location>
</feature>
<feature type="transmembrane region" description="Helical" evidence="1">
    <location>
        <begin position="388"/>
        <end position="407"/>
    </location>
</feature>
<organism evidence="2 3">
    <name type="scientific">Luteimonas vadosa</name>
    <dbReference type="NCBI Taxonomy" id="1165507"/>
    <lineage>
        <taxon>Bacteria</taxon>
        <taxon>Pseudomonadati</taxon>
        <taxon>Pseudomonadota</taxon>
        <taxon>Gammaproteobacteria</taxon>
        <taxon>Lysobacterales</taxon>
        <taxon>Lysobacteraceae</taxon>
        <taxon>Luteimonas</taxon>
    </lineage>
</organism>
<feature type="transmembrane region" description="Helical" evidence="1">
    <location>
        <begin position="53"/>
        <end position="71"/>
    </location>
</feature>
<dbReference type="EMBL" id="BAABJY010000001">
    <property type="protein sequence ID" value="GAA4854107.1"/>
    <property type="molecule type" value="Genomic_DNA"/>
</dbReference>